<organism evidence="7 8">
    <name type="scientific">Paramecium pentaurelia</name>
    <dbReference type="NCBI Taxonomy" id="43138"/>
    <lineage>
        <taxon>Eukaryota</taxon>
        <taxon>Sar</taxon>
        <taxon>Alveolata</taxon>
        <taxon>Ciliophora</taxon>
        <taxon>Intramacronucleata</taxon>
        <taxon>Oligohymenophorea</taxon>
        <taxon>Peniculida</taxon>
        <taxon>Parameciidae</taxon>
        <taxon>Paramecium</taxon>
    </lineage>
</organism>
<dbReference type="InterPro" id="IPR001841">
    <property type="entry name" value="Znf_RING"/>
</dbReference>
<keyword evidence="5" id="KW-0812">Transmembrane</keyword>
<evidence type="ECO:0000256" key="4">
    <source>
        <dbReference type="PROSITE-ProRule" id="PRU00175"/>
    </source>
</evidence>
<keyword evidence="5" id="KW-1133">Transmembrane helix</keyword>
<gene>
    <name evidence="7" type="ORF">PPENT_87.1.T1260124</name>
</gene>
<dbReference type="PROSITE" id="PS50089">
    <property type="entry name" value="ZF_RING_2"/>
    <property type="match status" value="1"/>
</dbReference>
<evidence type="ECO:0000256" key="1">
    <source>
        <dbReference type="ARBA" id="ARBA00022723"/>
    </source>
</evidence>
<evidence type="ECO:0000313" key="8">
    <source>
        <dbReference type="Proteomes" id="UP000689195"/>
    </source>
</evidence>
<feature type="transmembrane region" description="Helical" evidence="5">
    <location>
        <begin position="64"/>
        <end position="90"/>
    </location>
</feature>
<feature type="domain" description="RING-type" evidence="6">
    <location>
        <begin position="688"/>
        <end position="732"/>
    </location>
</feature>
<keyword evidence="5" id="KW-0472">Membrane</keyword>
<comment type="caution">
    <text evidence="7">The sequence shown here is derived from an EMBL/GenBank/DDBJ whole genome shotgun (WGS) entry which is preliminary data.</text>
</comment>
<dbReference type="GO" id="GO:0008270">
    <property type="term" value="F:zinc ion binding"/>
    <property type="evidence" value="ECO:0007669"/>
    <property type="project" value="UniProtKB-KW"/>
</dbReference>
<feature type="transmembrane region" description="Helical" evidence="5">
    <location>
        <begin position="613"/>
        <end position="634"/>
    </location>
</feature>
<evidence type="ECO:0000256" key="5">
    <source>
        <dbReference type="SAM" id="Phobius"/>
    </source>
</evidence>
<dbReference type="EMBL" id="CAJJDO010000126">
    <property type="protein sequence ID" value="CAD8201053.1"/>
    <property type="molecule type" value="Genomic_DNA"/>
</dbReference>
<keyword evidence="8" id="KW-1185">Reference proteome</keyword>
<name>A0A8S1XIR6_9CILI</name>
<keyword evidence="3" id="KW-0862">Zinc</keyword>
<dbReference type="SMART" id="SM00184">
    <property type="entry name" value="RING"/>
    <property type="match status" value="1"/>
</dbReference>
<dbReference type="OrthoDB" id="8062037at2759"/>
<dbReference type="Pfam" id="PF13639">
    <property type="entry name" value="zf-RING_2"/>
    <property type="match status" value="1"/>
</dbReference>
<evidence type="ECO:0000313" key="7">
    <source>
        <dbReference type="EMBL" id="CAD8201053.1"/>
    </source>
</evidence>
<evidence type="ECO:0000259" key="6">
    <source>
        <dbReference type="PROSITE" id="PS50089"/>
    </source>
</evidence>
<dbReference type="AlphaFoldDB" id="A0A8S1XIR6"/>
<protein>
    <recommendedName>
        <fullName evidence="6">RING-type domain-containing protein</fullName>
    </recommendedName>
</protein>
<reference evidence="7" key="1">
    <citation type="submission" date="2021-01" db="EMBL/GenBank/DDBJ databases">
        <authorList>
            <consortium name="Genoscope - CEA"/>
            <person name="William W."/>
        </authorList>
    </citation>
    <scope>NUCLEOTIDE SEQUENCE</scope>
</reference>
<evidence type="ECO:0000256" key="3">
    <source>
        <dbReference type="ARBA" id="ARBA00022833"/>
    </source>
</evidence>
<dbReference type="Proteomes" id="UP000689195">
    <property type="component" value="Unassembled WGS sequence"/>
</dbReference>
<proteinExistence type="predicted"/>
<keyword evidence="1" id="KW-0479">Metal-binding</keyword>
<dbReference type="PANTHER" id="PTHR45969">
    <property type="entry name" value="RING ZINC FINGER PROTEIN-RELATED"/>
    <property type="match status" value="1"/>
</dbReference>
<accession>A0A8S1XIR6</accession>
<keyword evidence="2 4" id="KW-0863">Zinc-finger</keyword>
<evidence type="ECO:0000256" key="2">
    <source>
        <dbReference type="ARBA" id="ARBA00022771"/>
    </source>
</evidence>
<sequence length="751" mass="90063">MMHHDNEDNIWNLYTKQLGLFLSSKITLNTEQLFIQCISIYYSLRSCMVLSYTRDQKVVQRIKILVDAFTLVQILITFYFNVFNIMHWFLNQNSHKIKNGETQLSNYLICDLITNGDYKTLSIKRILYPEYSNQIKQEHNLMFYELTQIDSIYMMISLLKRIDKQNYIIEMLPIYPGNVNQFYSISYKFNSNDNASIIGFSQYYNKIRNSILLIVLKQNQIKLIEYSLFDKQFRDVYIYSLSENNVPSNWNIWKSGYIIITYEQFQVLYSIGEILYEIQEIYRFDSQPLQMLTNFDGIDSNYILQQNINGIKLFIIEENKYQFYQKSVRLIQQYDLPYSNIAFHIDQIQLMLIYDQFETINVKIDYLRMDQFQQCQFNIEELPKMNLQSIQYQQRYEIESQQQINYVQQKQDCQMPCDLIYESLNISLIPYKSECIIESFYNQFINGCNKFNSCYVCMKQIGCEWIEEECQIQQNQYSLSFNQIRESSKWFNNKIMNCGQEIEFNSTYYGNVSKGSIFTWFYDANIYQQFSLLFNLQLDKLTNKNFIQQSICLGNDTQQLCDQIMISDYKSDFIFKGYYFRITIVILEDIVVNDLTVTFQQQDPYMDRQDFKIQKLTCLLLGAIILFGIIIYIANKRMNYLISLTLQDSKQSLDNDSLSNMMENMIKEKILIKQYFSKQILNYDEDKCPFCIEKYEIKQEIIQIFCGHTFHLECFEDWIRINTKLVRCPICNQTIEYFLKNKDQFKKSIDV</sequence>